<dbReference type="EMBL" id="PZQS01000001">
    <property type="protein sequence ID" value="PVD39050.1"/>
    <property type="molecule type" value="Genomic_DNA"/>
</dbReference>
<keyword evidence="1" id="KW-0645">Protease</keyword>
<evidence type="ECO:0000256" key="4">
    <source>
        <dbReference type="ARBA" id="ARBA00022833"/>
    </source>
</evidence>
<comment type="similarity">
    <text evidence="6">Belongs to the peptidase M67 family.</text>
</comment>
<dbReference type="Pfam" id="PF18755">
    <property type="entry name" value="RAMA"/>
    <property type="match status" value="1"/>
</dbReference>
<dbReference type="STRING" id="400727.A0A2T7Q072"/>
<feature type="domain" description="MPN" evidence="8">
    <location>
        <begin position="310"/>
        <end position="445"/>
    </location>
</feature>
<feature type="region of interest" description="Disordered" evidence="7">
    <location>
        <begin position="137"/>
        <end position="158"/>
    </location>
</feature>
<reference evidence="9 10" key="1">
    <citation type="submission" date="2018-04" db="EMBL/GenBank/DDBJ databases">
        <title>The genome of golden apple snail Pomacea canaliculata provides insight into stress tolerance and invasive adaptation.</title>
        <authorList>
            <person name="Liu C."/>
            <person name="Liu B."/>
            <person name="Ren Y."/>
            <person name="Zhang Y."/>
            <person name="Wang H."/>
            <person name="Li S."/>
            <person name="Jiang F."/>
            <person name="Yin L."/>
            <person name="Zhang G."/>
            <person name="Qian W."/>
            <person name="Fan W."/>
        </authorList>
    </citation>
    <scope>NUCLEOTIDE SEQUENCE [LARGE SCALE GENOMIC DNA]</scope>
    <source>
        <strain evidence="9">SZHN2017</strain>
        <tissue evidence="9">Muscle</tissue>
    </source>
</reference>
<comment type="caution">
    <text evidence="9">The sequence shown here is derived from an EMBL/GenBank/DDBJ whole genome shotgun (WGS) entry which is preliminary data.</text>
</comment>
<evidence type="ECO:0000313" key="9">
    <source>
        <dbReference type="EMBL" id="PVD39050.1"/>
    </source>
</evidence>
<evidence type="ECO:0000256" key="3">
    <source>
        <dbReference type="ARBA" id="ARBA00022801"/>
    </source>
</evidence>
<dbReference type="InterPro" id="IPR037518">
    <property type="entry name" value="MPN"/>
</dbReference>
<feature type="region of interest" description="Disordered" evidence="7">
    <location>
        <begin position="1"/>
        <end position="37"/>
    </location>
</feature>
<evidence type="ECO:0000259" key="8">
    <source>
        <dbReference type="PROSITE" id="PS50249"/>
    </source>
</evidence>
<dbReference type="InterPro" id="IPR050242">
    <property type="entry name" value="JAMM_MPN+_peptidase_M67A"/>
</dbReference>
<feature type="compositionally biased region" description="Polar residues" evidence="7">
    <location>
        <begin position="139"/>
        <end position="148"/>
    </location>
</feature>
<keyword evidence="4" id="KW-0862">Zinc</keyword>
<dbReference type="PANTHER" id="PTHR10410">
    <property type="entry name" value="EUKARYOTIC TRANSLATION INITIATION FACTOR 3 -RELATED"/>
    <property type="match status" value="1"/>
</dbReference>
<name>A0A2T7Q072_POMCA</name>
<dbReference type="InterPro" id="IPR000555">
    <property type="entry name" value="JAMM/MPN+_dom"/>
</dbReference>
<feature type="compositionally biased region" description="Acidic residues" evidence="7">
    <location>
        <begin position="16"/>
        <end position="31"/>
    </location>
</feature>
<evidence type="ECO:0000256" key="6">
    <source>
        <dbReference type="ARBA" id="ARBA00061577"/>
    </source>
</evidence>
<dbReference type="PROSITE" id="PS50249">
    <property type="entry name" value="MPN"/>
    <property type="match status" value="1"/>
</dbReference>
<evidence type="ECO:0000256" key="1">
    <source>
        <dbReference type="ARBA" id="ARBA00022670"/>
    </source>
</evidence>
<keyword evidence="5" id="KW-0482">Metalloprotease</keyword>
<keyword evidence="2" id="KW-0479">Metal-binding</keyword>
<keyword evidence="10" id="KW-1185">Reference proteome</keyword>
<evidence type="ECO:0000256" key="7">
    <source>
        <dbReference type="SAM" id="MobiDB-lite"/>
    </source>
</evidence>
<accession>A0A2T7Q072</accession>
<dbReference type="InterPro" id="IPR040843">
    <property type="entry name" value="RAMA"/>
</dbReference>
<dbReference type="OrthoDB" id="167806at2759"/>
<dbReference type="SUPFAM" id="SSF102712">
    <property type="entry name" value="JAB1/MPN domain"/>
    <property type="match status" value="1"/>
</dbReference>
<keyword evidence="3" id="KW-0378">Hydrolase</keyword>
<sequence length="539" mass="59804">MQESSEDSQAVQEDAMKDEEEEEVDSEEDGDSLQKAKQALTGRGVTLSDLMNDGLIHAGQNVLSIDYRGQRFEADLLPSGKIRWQGSEEEFSTPSAWATHCKRLVNPIKRSGCGWASVKYKGRKLDTWKTVWSRKHRTNSPYRSNSPYQAAADVQNGSSPGLSCGQENGKQIGEPQDIVVPKSPVSETTFALAGPPPPVTNSVSSAISASKPQPYTSVYNQEVQEEALNLSMSGPHAVGKTNGSADDSKIMDSKSVSPCSSASSQQNFTSKCQASVSYSTLGSRSIDHNPNTFVKCEHFATLGRTQPFTVSISTNAMLLMDFHSHLTTSEVVGYLGGHWSQQTHHVRITQAFPCKCRLGDIDKAPIVEEEIRQGMVKQGCSLVGWYHSHPHSQADPTLKDIDCQTSYQLRMKGPGGVYLPCLGLIFSPYNKRATKSESSFEAFWILPPPEHLPTGYGMPMHMKCSLHQSSSLSEELLSEMNQLADYYRAAPDRVRWRELWTDSLTFMEKIKRSLKSKLPKDQMENGSFFAYMHQLLTRK</sequence>
<gene>
    <name evidence="9" type="ORF">C0Q70_01677</name>
</gene>
<dbReference type="FunFam" id="3.40.140.10:FF:000053">
    <property type="entry name" value="MPN domain-containing protein CG4751"/>
    <property type="match status" value="1"/>
</dbReference>
<evidence type="ECO:0000256" key="2">
    <source>
        <dbReference type="ARBA" id="ARBA00022723"/>
    </source>
</evidence>
<organism evidence="9 10">
    <name type="scientific">Pomacea canaliculata</name>
    <name type="common">Golden apple snail</name>
    <dbReference type="NCBI Taxonomy" id="400727"/>
    <lineage>
        <taxon>Eukaryota</taxon>
        <taxon>Metazoa</taxon>
        <taxon>Spiralia</taxon>
        <taxon>Lophotrochozoa</taxon>
        <taxon>Mollusca</taxon>
        <taxon>Gastropoda</taxon>
        <taxon>Caenogastropoda</taxon>
        <taxon>Architaenioglossa</taxon>
        <taxon>Ampullarioidea</taxon>
        <taxon>Ampullariidae</taxon>
        <taxon>Pomacea</taxon>
    </lineage>
</organism>
<dbReference type="GO" id="GO:0008237">
    <property type="term" value="F:metallopeptidase activity"/>
    <property type="evidence" value="ECO:0007669"/>
    <property type="project" value="UniProtKB-KW"/>
</dbReference>
<evidence type="ECO:0000256" key="5">
    <source>
        <dbReference type="ARBA" id="ARBA00023049"/>
    </source>
</evidence>
<dbReference type="Pfam" id="PF01398">
    <property type="entry name" value="JAB"/>
    <property type="match status" value="1"/>
</dbReference>
<dbReference type="Gene3D" id="3.40.140.10">
    <property type="entry name" value="Cytidine Deaminase, domain 2"/>
    <property type="match status" value="1"/>
</dbReference>
<proteinExistence type="inferred from homology"/>
<dbReference type="CDD" id="cd08067">
    <property type="entry name" value="MPN_2A_DUB"/>
    <property type="match status" value="1"/>
</dbReference>
<protein>
    <recommendedName>
        <fullName evidence="8">MPN domain-containing protein</fullName>
    </recommendedName>
</protein>
<dbReference type="GO" id="GO:0046872">
    <property type="term" value="F:metal ion binding"/>
    <property type="evidence" value="ECO:0007669"/>
    <property type="project" value="UniProtKB-KW"/>
</dbReference>
<dbReference type="AlphaFoldDB" id="A0A2T7Q072"/>
<evidence type="ECO:0000313" key="10">
    <source>
        <dbReference type="Proteomes" id="UP000245119"/>
    </source>
</evidence>
<dbReference type="Proteomes" id="UP000245119">
    <property type="component" value="Linkage Group LG1"/>
</dbReference>
<dbReference type="GO" id="GO:0006508">
    <property type="term" value="P:proteolysis"/>
    <property type="evidence" value="ECO:0007669"/>
    <property type="project" value="UniProtKB-KW"/>
</dbReference>
<feature type="region of interest" description="Disordered" evidence="7">
    <location>
        <begin position="231"/>
        <end position="256"/>
    </location>
</feature>